<comment type="subunit">
    <text evidence="3">Homohexamer; trimer of dimers.</text>
</comment>
<evidence type="ECO:0000259" key="8">
    <source>
        <dbReference type="SMART" id="SM00813"/>
    </source>
</evidence>
<sequence>MTSARLIVDADFAISDLDRRVFGTFVEHMGRCVYTGIFEPGHPTADENGFRQDVAELTKELGVTIVRYPGGNFLSGYNWEDGVGPKEERPRRLDLAWFSTETNAFGTNEFIDWARQVGVEPMFGVNLGTRGIDDARRFIEYCNHPGGTELSELRKSHGYEKPHDIKFWCLGNEMDGPWQIGAKTAAEYGRAAHETAKVMRWVDPSIELAACGSSNRDMATYARWEYEVLDHCFDHVDFISLHTYFMNPHDSTEEFLGNVELLDYFIKEVVAIADAVAATRRSQKRIMLSLDEWNVWYKARGHDDLRKPGWPEHPPLIEEVYNTEDALLIGGALITLLNNSDRVKCACLAQLVNIIGPIMTEQGGPAWRQTIFHPFALTAKHAKGRVLRTLATSGSFAGKTAEEMPYLVSAVTEDESTGEVVIFALNRNLVEPMDLKVELRGFGGTREVGEALQVYHPNMKAVNTKDAPNTVAPAPIKQVGIDKDTLTAKLMPGSWNVIVTKPKG</sequence>
<dbReference type="SMART" id="SM00813">
    <property type="entry name" value="Alpha-L-AF_C"/>
    <property type="match status" value="1"/>
</dbReference>
<dbReference type="RefSeq" id="WP_101289090.1">
    <property type="nucleotide sequence ID" value="NZ_FOUQ01000013.1"/>
</dbReference>
<dbReference type="GO" id="GO:0000272">
    <property type="term" value="P:polysaccharide catabolic process"/>
    <property type="evidence" value="ECO:0007669"/>
    <property type="project" value="TreeGrafter"/>
</dbReference>
<keyword evidence="5" id="KW-0378">Hydrolase</keyword>
<evidence type="ECO:0000256" key="4">
    <source>
        <dbReference type="ARBA" id="ARBA00012670"/>
    </source>
</evidence>
<evidence type="ECO:0000256" key="3">
    <source>
        <dbReference type="ARBA" id="ARBA00011165"/>
    </source>
</evidence>
<proteinExistence type="inferred from homology"/>
<reference evidence="9 10" key="1">
    <citation type="submission" date="2017-12" db="EMBL/GenBank/DDBJ databases">
        <title>Anaerobic carbon monoxide metabolism by Pleomorphomonas carboxyditropha sp. nov., a new mesophilic hydrogenogenic carboxidotroph.</title>
        <authorList>
            <person name="Esquivel-Elizondo S."/>
            <person name="Krajmalnik-Brown R."/>
        </authorList>
    </citation>
    <scope>NUCLEOTIDE SEQUENCE [LARGE SCALE GENOMIC DNA]</scope>
    <source>
        <strain evidence="9 10">R5-392</strain>
    </source>
</reference>
<comment type="similarity">
    <text evidence="2">Belongs to the glycosyl hydrolase 51 family.</text>
</comment>
<dbReference type="EMBL" id="PJNW01000006">
    <property type="protein sequence ID" value="PKR89313.1"/>
    <property type="molecule type" value="Genomic_DNA"/>
</dbReference>
<evidence type="ECO:0000256" key="1">
    <source>
        <dbReference type="ARBA" id="ARBA00001462"/>
    </source>
</evidence>
<dbReference type="Proteomes" id="UP000233491">
    <property type="component" value="Unassembled WGS sequence"/>
</dbReference>
<dbReference type="GO" id="GO:0046556">
    <property type="term" value="F:alpha-L-arabinofuranosidase activity"/>
    <property type="evidence" value="ECO:0007669"/>
    <property type="project" value="UniProtKB-EC"/>
</dbReference>
<evidence type="ECO:0000256" key="5">
    <source>
        <dbReference type="ARBA" id="ARBA00022801"/>
    </source>
</evidence>
<keyword evidence="6" id="KW-0119">Carbohydrate metabolism</keyword>
<protein>
    <recommendedName>
        <fullName evidence="4">non-reducing end alpha-L-arabinofuranosidase</fullName>
        <ecNumber evidence="4">3.2.1.55</ecNumber>
    </recommendedName>
</protein>
<dbReference type="OrthoDB" id="9758333at2"/>
<gene>
    <name evidence="9" type="ORF">CXZ10_10365</name>
</gene>
<accession>A0A1I4VT25</accession>
<evidence type="ECO:0000313" key="10">
    <source>
        <dbReference type="Proteomes" id="UP000233491"/>
    </source>
</evidence>
<evidence type="ECO:0000313" key="9">
    <source>
        <dbReference type="EMBL" id="PKR89313.1"/>
    </source>
</evidence>
<dbReference type="GO" id="GO:0046373">
    <property type="term" value="P:L-arabinose metabolic process"/>
    <property type="evidence" value="ECO:0007669"/>
    <property type="project" value="InterPro"/>
</dbReference>
<keyword evidence="7" id="KW-0326">Glycosidase</keyword>
<dbReference type="InterPro" id="IPR055235">
    <property type="entry name" value="ASD1_cat"/>
</dbReference>
<keyword evidence="10" id="KW-1185">Reference proteome</keyword>
<feature type="domain" description="Alpha-L-arabinofuranosidase C-terminal" evidence="8">
    <location>
        <begin position="291"/>
        <end position="494"/>
    </location>
</feature>
<dbReference type="PANTHER" id="PTHR43576:SF3">
    <property type="entry name" value="ALPHA-L-ARABINOFURANOSIDASE C"/>
    <property type="match status" value="1"/>
</dbReference>
<evidence type="ECO:0000256" key="2">
    <source>
        <dbReference type="ARBA" id="ARBA00007186"/>
    </source>
</evidence>
<dbReference type="PANTHER" id="PTHR43576">
    <property type="entry name" value="ALPHA-L-ARABINOFURANOSIDASE C-RELATED"/>
    <property type="match status" value="1"/>
</dbReference>
<evidence type="ECO:0000256" key="7">
    <source>
        <dbReference type="ARBA" id="ARBA00023295"/>
    </source>
</evidence>
<dbReference type="SUPFAM" id="SSF51445">
    <property type="entry name" value="(Trans)glycosidases"/>
    <property type="match status" value="1"/>
</dbReference>
<dbReference type="AlphaFoldDB" id="A0A1I4VT25"/>
<dbReference type="Gene3D" id="3.20.20.80">
    <property type="entry name" value="Glycosidases"/>
    <property type="match status" value="1"/>
</dbReference>
<dbReference type="InterPro" id="IPR017853">
    <property type="entry name" value="GH"/>
</dbReference>
<dbReference type="EC" id="3.2.1.55" evidence="4"/>
<comment type="caution">
    <text evidence="9">The sequence shown here is derived from an EMBL/GenBank/DDBJ whole genome shotgun (WGS) entry which is preliminary data.</text>
</comment>
<dbReference type="InterPro" id="IPR013780">
    <property type="entry name" value="Glyco_hydro_b"/>
</dbReference>
<dbReference type="InterPro" id="IPR010720">
    <property type="entry name" value="Alpha-L-AF_C"/>
</dbReference>
<dbReference type="Pfam" id="PF22848">
    <property type="entry name" value="ASD1_dom"/>
    <property type="match status" value="1"/>
</dbReference>
<dbReference type="Pfam" id="PF06964">
    <property type="entry name" value="Alpha-L-AF_C"/>
    <property type="match status" value="1"/>
</dbReference>
<evidence type="ECO:0000256" key="6">
    <source>
        <dbReference type="ARBA" id="ARBA00023277"/>
    </source>
</evidence>
<dbReference type="Gene3D" id="2.60.40.1180">
    <property type="entry name" value="Golgi alpha-mannosidase II"/>
    <property type="match status" value="1"/>
</dbReference>
<comment type="catalytic activity">
    <reaction evidence="1">
        <text>Hydrolysis of terminal non-reducing alpha-L-arabinofuranoside residues in alpha-L-arabinosides.</text>
        <dbReference type="EC" id="3.2.1.55"/>
    </reaction>
</comment>
<organism evidence="9 10">
    <name type="scientific">Pleomorphomonas diazotrophica</name>
    <dbReference type="NCBI Taxonomy" id="1166257"/>
    <lineage>
        <taxon>Bacteria</taxon>
        <taxon>Pseudomonadati</taxon>
        <taxon>Pseudomonadota</taxon>
        <taxon>Alphaproteobacteria</taxon>
        <taxon>Hyphomicrobiales</taxon>
        <taxon>Pleomorphomonadaceae</taxon>
        <taxon>Pleomorphomonas</taxon>
    </lineage>
</organism>
<dbReference type="SUPFAM" id="SSF51011">
    <property type="entry name" value="Glycosyl hydrolase domain"/>
    <property type="match status" value="1"/>
</dbReference>
<name>A0A1I4VT25_9HYPH</name>